<dbReference type="EMBL" id="JAZDWZ010000002">
    <property type="protein sequence ID" value="MEE3928130.1"/>
    <property type="molecule type" value="Genomic_DNA"/>
</dbReference>
<dbReference type="InterPro" id="IPR002547">
    <property type="entry name" value="tRNA-bd_dom"/>
</dbReference>
<protein>
    <recommendedName>
        <fullName evidence="4">tRNA-binding domain-containing protein</fullName>
    </recommendedName>
</protein>
<dbReference type="PROSITE" id="PS50886">
    <property type="entry name" value="TRBD"/>
    <property type="match status" value="1"/>
</dbReference>
<keyword evidence="2 3" id="KW-0694">RNA-binding</keyword>
<gene>
    <name evidence="5" type="ORF">V2E24_00880</name>
</gene>
<dbReference type="InterPro" id="IPR012340">
    <property type="entry name" value="NA-bd_OB-fold"/>
</dbReference>
<sequence>MIITFKLDENFKDSLMAVFNPSIQTKNYLKKGDFTVYFDDKNNVNSVLVNNYNNYFKDIKRNYQSLNNSDKQVLLEVIKNNFSDLIFNDTNKFIYGKIIKRAPHPKSDKLFVIDLLTNKDTNTSVQLVTNTLDSLEGRVVVFSQINSITASSLVVLDGEVMSVKSPGMLVGYNSMGYPEKDGLIFGDDSQIGQEFKFV</sequence>
<dbReference type="Gene3D" id="3.30.1940.10">
    <property type="entry name" value="YtpR-like"/>
    <property type="match status" value="1"/>
</dbReference>
<dbReference type="Gene3D" id="2.40.50.140">
    <property type="entry name" value="Nucleic acid-binding proteins"/>
    <property type="match status" value="1"/>
</dbReference>
<comment type="caution">
    <text evidence="5">The sequence shown here is derived from an EMBL/GenBank/DDBJ whole genome shotgun (WGS) entry which is preliminary data.</text>
</comment>
<dbReference type="RefSeq" id="WP_330500542.1">
    <property type="nucleotide sequence ID" value="NZ_JAZDWZ010000002.1"/>
</dbReference>
<dbReference type="SUPFAM" id="SSF50249">
    <property type="entry name" value="Nucleic acid-binding proteins"/>
    <property type="match status" value="1"/>
</dbReference>
<keyword evidence="1 3" id="KW-0820">tRNA-binding</keyword>
<dbReference type="NCBIfam" id="NF045867">
    <property type="entry name" value="PheT_Nterm_rel"/>
    <property type="match status" value="1"/>
</dbReference>
<dbReference type="Proteomes" id="UP001344817">
    <property type="component" value="Unassembled WGS sequence"/>
</dbReference>
<name>A0ABU7ML14_9BACT</name>
<evidence type="ECO:0000313" key="6">
    <source>
        <dbReference type="Proteomes" id="UP001344817"/>
    </source>
</evidence>
<evidence type="ECO:0000313" key="5">
    <source>
        <dbReference type="EMBL" id="MEE3928130.1"/>
    </source>
</evidence>
<evidence type="ECO:0000256" key="2">
    <source>
        <dbReference type="ARBA" id="ARBA00022884"/>
    </source>
</evidence>
<evidence type="ECO:0000259" key="4">
    <source>
        <dbReference type="PROSITE" id="PS50886"/>
    </source>
</evidence>
<organism evidence="5 6">
    <name type="scientific">Mycoplasmopsis ciconiae</name>
    <dbReference type="NCBI Taxonomy" id="561067"/>
    <lineage>
        <taxon>Bacteria</taxon>
        <taxon>Bacillati</taxon>
        <taxon>Mycoplasmatota</taxon>
        <taxon>Mycoplasmoidales</taxon>
        <taxon>Metamycoplasmataceae</taxon>
        <taxon>Mycoplasmopsis</taxon>
    </lineage>
</organism>
<reference evidence="5" key="1">
    <citation type="submission" date="2024-01" db="EMBL/GenBank/DDBJ databases">
        <title>Genome sequence of Mycoplasma ciconiae type strain DSM 25251.</title>
        <authorList>
            <person name="Spergser J."/>
        </authorList>
    </citation>
    <scope>NUCLEOTIDE SEQUENCE [LARGE SCALE GENOMIC DNA]</scope>
    <source>
        <strain evidence="5">DSM 25251</strain>
    </source>
</reference>
<evidence type="ECO:0000256" key="3">
    <source>
        <dbReference type="PROSITE-ProRule" id="PRU00209"/>
    </source>
</evidence>
<accession>A0ABU7ML14</accession>
<dbReference type="InterPro" id="IPR037154">
    <property type="entry name" value="YtpR-like_sf"/>
</dbReference>
<feature type="domain" description="TRNA-binding" evidence="4">
    <location>
        <begin position="87"/>
        <end position="196"/>
    </location>
</feature>
<evidence type="ECO:0000256" key="1">
    <source>
        <dbReference type="ARBA" id="ARBA00022555"/>
    </source>
</evidence>
<keyword evidence="6" id="KW-1185">Reference proteome</keyword>
<proteinExistence type="predicted"/>